<dbReference type="Pfam" id="PF13202">
    <property type="entry name" value="EF-hand_5"/>
    <property type="match status" value="2"/>
</dbReference>
<dbReference type="EMBL" id="JARWAO010000005">
    <property type="protein sequence ID" value="MDR5896567.1"/>
    <property type="molecule type" value="Genomic_DNA"/>
</dbReference>
<name>A0ABU1GYD7_9GAMM</name>
<evidence type="ECO:0000256" key="1">
    <source>
        <dbReference type="SAM" id="MobiDB-lite"/>
    </source>
</evidence>
<reference evidence="4 5" key="1">
    <citation type="submission" date="2023-04" db="EMBL/GenBank/DDBJ databases">
        <title>A long-awaited taxogenomic arrangement of the family Halomonadaceae.</title>
        <authorList>
            <person name="De La Haba R."/>
            <person name="Chuvochina M."/>
            <person name="Wittouck S."/>
            <person name="Arahal D.R."/>
            <person name="Sanchez-Porro C."/>
            <person name="Hugenholtz P."/>
            <person name="Ventosa A."/>
        </authorList>
    </citation>
    <scope>NUCLEOTIDE SEQUENCE [LARGE SCALE GENOMIC DNA]</scope>
    <source>
        <strain evidence="4 5">DSM 22428</strain>
    </source>
</reference>
<dbReference type="Proteomes" id="UP001269375">
    <property type="component" value="Unassembled WGS sequence"/>
</dbReference>
<organism evidence="4 5">
    <name type="scientific">Larsenimonas suaedae</name>
    <dbReference type="NCBI Taxonomy" id="1851019"/>
    <lineage>
        <taxon>Bacteria</taxon>
        <taxon>Pseudomonadati</taxon>
        <taxon>Pseudomonadota</taxon>
        <taxon>Gammaproteobacteria</taxon>
        <taxon>Oceanospirillales</taxon>
        <taxon>Halomonadaceae</taxon>
        <taxon>Larsenimonas</taxon>
    </lineage>
</organism>
<dbReference type="SUPFAM" id="SSF47473">
    <property type="entry name" value="EF-hand"/>
    <property type="match status" value="1"/>
</dbReference>
<feature type="domain" description="EF-hand" evidence="3">
    <location>
        <begin position="49"/>
        <end position="65"/>
    </location>
</feature>
<keyword evidence="5" id="KW-1185">Reference proteome</keyword>
<accession>A0ABU1GYD7</accession>
<dbReference type="Gene3D" id="1.10.238.10">
    <property type="entry name" value="EF-hand"/>
    <property type="match status" value="1"/>
</dbReference>
<dbReference type="RefSeq" id="WP_251594287.1">
    <property type="nucleotide sequence ID" value="NZ_JAMLJI010000003.1"/>
</dbReference>
<comment type="caution">
    <text evidence="4">The sequence shown here is derived from an EMBL/GenBank/DDBJ whole genome shotgun (WGS) entry which is preliminary data.</text>
</comment>
<feature type="chain" id="PRO_5047414736" description="EF-hand domain-containing protein" evidence="2">
    <location>
        <begin position="21"/>
        <end position="99"/>
    </location>
</feature>
<sequence length="99" mass="10710">MTRRPLLWPALGFLAAAALAGCAHDAPLFGPGGFDDAKTDTANAERRAEFDRLDTDGNGVIDPTEAASDSADEALPFNRLDTNQDRKISRQEFMDAELD</sequence>
<evidence type="ECO:0000313" key="5">
    <source>
        <dbReference type="Proteomes" id="UP001269375"/>
    </source>
</evidence>
<dbReference type="PROSITE" id="PS00018">
    <property type="entry name" value="EF_HAND_1"/>
    <property type="match status" value="1"/>
</dbReference>
<evidence type="ECO:0000256" key="2">
    <source>
        <dbReference type="SAM" id="SignalP"/>
    </source>
</evidence>
<keyword evidence="2" id="KW-0732">Signal</keyword>
<gene>
    <name evidence="4" type="ORF">QC825_10820</name>
</gene>
<dbReference type="InterPro" id="IPR002048">
    <property type="entry name" value="EF_hand_dom"/>
</dbReference>
<dbReference type="InterPro" id="IPR018247">
    <property type="entry name" value="EF_Hand_1_Ca_BS"/>
</dbReference>
<feature type="signal peptide" evidence="2">
    <location>
        <begin position="1"/>
        <end position="20"/>
    </location>
</feature>
<feature type="domain" description="EF-hand" evidence="3">
    <location>
        <begin position="77"/>
        <end position="94"/>
    </location>
</feature>
<protein>
    <recommendedName>
        <fullName evidence="3">EF-hand domain-containing protein</fullName>
    </recommendedName>
</protein>
<dbReference type="PROSITE" id="PS51257">
    <property type="entry name" value="PROKAR_LIPOPROTEIN"/>
    <property type="match status" value="1"/>
</dbReference>
<proteinExistence type="predicted"/>
<dbReference type="InterPro" id="IPR011992">
    <property type="entry name" value="EF-hand-dom_pair"/>
</dbReference>
<feature type="region of interest" description="Disordered" evidence="1">
    <location>
        <begin position="48"/>
        <end position="99"/>
    </location>
</feature>
<evidence type="ECO:0000259" key="3">
    <source>
        <dbReference type="Pfam" id="PF13202"/>
    </source>
</evidence>
<feature type="compositionally biased region" description="Basic and acidic residues" evidence="1">
    <location>
        <begin position="82"/>
        <end position="93"/>
    </location>
</feature>
<evidence type="ECO:0000313" key="4">
    <source>
        <dbReference type="EMBL" id="MDR5896567.1"/>
    </source>
</evidence>